<evidence type="ECO:0000313" key="4">
    <source>
        <dbReference type="Proteomes" id="UP001501612"/>
    </source>
</evidence>
<dbReference type="GO" id="GO:0016787">
    <property type="term" value="F:hydrolase activity"/>
    <property type="evidence" value="ECO:0007669"/>
    <property type="project" value="UniProtKB-KW"/>
</dbReference>
<protein>
    <submittedName>
        <fullName evidence="3">Alpha/beta hydrolase</fullName>
    </submittedName>
</protein>
<comment type="caution">
    <text evidence="3">The sequence shown here is derived from an EMBL/GenBank/DDBJ whole genome shotgun (WGS) entry which is preliminary data.</text>
</comment>
<reference evidence="3 4" key="1">
    <citation type="journal article" date="2019" name="Int. J. Syst. Evol. Microbiol.">
        <title>The Global Catalogue of Microorganisms (GCM) 10K type strain sequencing project: providing services to taxonomists for standard genome sequencing and annotation.</title>
        <authorList>
            <consortium name="The Broad Institute Genomics Platform"/>
            <consortium name="The Broad Institute Genome Sequencing Center for Infectious Disease"/>
            <person name="Wu L."/>
            <person name="Ma J."/>
        </authorList>
    </citation>
    <scope>NUCLEOTIDE SEQUENCE [LARGE SCALE GENOMIC DNA]</scope>
    <source>
        <strain evidence="3 4">JCM 14046</strain>
    </source>
</reference>
<dbReference type="InterPro" id="IPR050266">
    <property type="entry name" value="AB_hydrolase_sf"/>
</dbReference>
<gene>
    <name evidence="3" type="ORF">GCM10009737_27190</name>
</gene>
<evidence type="ECO:0000313" key="3">
    <source>
        <dbReference type="EMBL" id="GAA1924104.1"/>
    </source>
</evidence>
<organism evidence="3 4">
    <name type="scientific">Nocardioides lentus</name>
    <dbReference type="NCBI Taxonomy" id="338077"/>
    <lineage>
        <taxon>Bacteria</taxon>
        <taxon>Bacillati</taxon>
        <taxon>Actinomycetota</taxon>
        <taxon>Actinomycetes</taxon>
        <taxon>Propionibacteriales</taxon>
        <taxon>Nocardioidaceae</taxon>
        <taxon>Nocardioides</taxon>
    </lineage>
</organism>
<dbReference type="PRINTS" id="PR00412">
    <property type="entry name" value="EPOXHYDRLASE"/>
</dbReference>
<dbReference type="PANTHER" id="PTHR43798:SF33">
    <property type="entry name" value="HYDROLASE, PUTATIVE (AFU_ORTHOLOGUE AFUA_2G14860)-RELATED"/>
    <property type="match status" value="1"/>
</dbReference>
<dbReference type="Gene3D" id="3.40.50.1820">
    <property type="entry name" value="alpha/beta hydrolase"/>
    <property type="match status" value="1"/>
</dbReference>
<accession>A0ABN2PKD0</accession>
<dbReference type="Proteomes" id="UP001501612">
    <property type="component" value="Unassembled WGS sequence"/>
</dbReference>
<dbReference type="InterPro" id="IPR000639">
    <property type="entry name" value="Epox_hydrolase-like"/>
</dbReference>
<evidence type="ECO:0000259" key="2">
    <source>
        <dbReference type="Pfam" id="PF00561"/>
    </source>
</evidence>
<evidence type="ECO:0000256" key="1">
    <source>
        <dbReference type="SAM" id="MobiDB-lite"/>
    </source>
</evidence>
<dbReference type="SUPFAM" id="SSF53474">
    <property type="entry name" value="alpha/beta-Hydrolases"/>
    <property type="match status" value="1"/>
</dbReference>
<feature type="region of interest" description="Disordered" evidence="1">
    <location>
        <begin position="1"/>
        <end position="25"/>
    </location>
</feature>
<dbReference type="InterPro" id="IPR000073">
    <property type="entry name" value="AB_hydrolase_1"/>
</dbReference>
<dbReference type="EMBL" id="BAAAMY010000006">
    <property type="protein sequence ID" value="GAA1924104.1"/>
    <property type="molecule type" value="Genomic_DNA"/>
</dbReference>
<keyword evidence="3" id="KW-0378">Hydrolase</keyword>
<sequence length="317" mass="33722">MIVAMSATREPVPAVGPSPDPEPAGLSFHDVTSADGTRLRAWSNAPVVADDAPVVLLCNGLGTNPYTWPALLRRDCGVRVVSWYHRGTGGSERPRHRRDVGIDTFVADALAVMDDAGLDRVPVLGWSMGVNTAFELAVTHPDRVAGLFAVAGVPGSTFASMLGPLHLPRPVAQALTVGAARVLKYGGPAITPVAQRLRMGRLGVTVLTHSGFMLPTPDPEGTGRAVRDFLTTPIDWYGHVALATSKHRRVPLGTIRVPTTFVAGRYDVLAGARDMASAAARIPGATYVELPASHFVQMEHPEEVHALLLDFLATVEE</sequence>
<keyword evidence="4" id="KW-1185">Reference proteome</keyword>
<proteinExistence type="predicted"/>
<dbReference type="InterPro" id="IPR029058">
    <property type="entry name" value="AB_hydrolase_fold"/>
</dbReference>
<name>A0ABN2PKD0_9ACTN</name>
<dbReference type="Pfam" id="PF00561">
    <property type="entry name" value="Abhydrolase_1"/>
    <property type="match status" value="1"/>
</dbReference>
<dbReference type="PANTHER" id="PTHR43798">
    <property type="entry name" value="MONOACYLGLYCEROL LIPASE"/>
    <property type="match status" value="1"/>
</dbReference>
<feature type="domain" description="AB hydrolase-1" evidence="2">
    <location>
        <begin position="53"/>
        <end position="152"/>
    </location>
</feature>